<feature type="transmembrane region" description="Helical" evidence="8">
    <location>
        <begin position="71"/>
        <end position="86"/>
    </location>
</feature>
<dbReference type="InterPro" id="IPR051788">
    <property type="entry name" value="MFS_Transporter"/>
</dbReference>
<organism evidence="9 10">
    <name type="scientific">Trichoderma arundinaceum</name>
    <dbReference type="NCBI Taxonomy" id="490622"/>
    <lineage>
        <taxon>Eukaryota</taxon>
        <taxon>Fungi</taxon>
        <taxon>Dikarya</taxon>
        <taxon>Ascomycota</taxon>
        <taxon>Pezizomycotina</taxon>
        <taxon>Sordariomycetes</taxon>
        <taxon>Hypocreomycetidae</taxon>
        <taxon>Hypocreales</taxon>
        <taxon>Hypocreaceae</taxon>
        <taxon>Trichoderma</taxon>
    </lineage>
</organism>
<reference evidence="9 10" key="1">
    <citation type="journal article" date="2018" name="PLoS Pathog.">
        <title>Evolution of structural diversity of trichothecenes, a family of toxins produced by plant pathogenic and entomopathogenic fungi.</title>
        <authorList>
            <person name="Proctor R.H."/>
            <person name="McCormick S.P."/>
            <person name="Kim H.S."/>
            <person name="Cardoza R.E."/>
            <person name="Stanley A.M."/>
            <person name="Lindo L."/>
            <person name="Kelly A."/>
            <person name="Brown D.W."/>
            <person name="Lee T."/>
            <person name="Vaughan M.M."/>
            <person name="Alexander N.J."/>
            <person name="Busman M."/>
            <person name="Gutierrez S."/>
        </authorList>
    </citation>
    <scope>NUCLEOTIDE SEQUENCE [LARGE SCALE GENOMIC DNA]</scope>
    <source>
        <strain evidence="9 10">IBT 40837</strain>
    </source>
</reference>
<dbReference type="AlphaFoldDB" id="A0A395NDW6"/>
<evidence type="ECO:0000256" key="3">
    <source>
        <dbReference type="ARBA" id="ARBA00022448"/>
    </source>
</evidence>
<proteinExistence type="inferred from homology"/>
<dbReference type="InterPro" id="IPR036259">
    <property type="entry name" value="MFS_trans_sf"/>
</dbReference>
<dbReference type="GO" id="GO:0022857">
    <property type="term" value="F:transmembrane transporter activity"/>
    <property type="evidence" value="ECO:0007669"/>
    <property type="project" value="InterPro"/>
</dbReference>
<dbReference type="SUPFAM" id="SSF103473">
    <property type="entry name" value="MFS general substrate transporter"/>
    <property type="match status" value="1"/>
</dbReference>
<keyword evidence="6 8" id="KW-0472">Membrane</keyword>
<dbReference type="EMBL" id="PXOA01000563">
    <property type="protein sequence ID" value="RFU74179.1"/>
    <property type="molecule type" value="Genomic_DNA"/>
</dbReference>
<dbReference type="InterPro" id="IPR011701">
    <property type="entry name" value="MFS"/>
</dbReference>
<dbReference type="GO" id="GO:0016020">
    <property type="term" value="C:membrane"/>
    <property type="evidence" value="ECO:0007669"/>
    <property type="project" value="TreeGrafter"/>
</dbReference>
<comment type="similarity">
    <text evidence="2">Belongs to the major facilitator superfamily.</text>
</comment>
<keyword evidence="5 8" id="KW-1133">Transmembrane helix</keyword>
<protein>
    <recommendedName>
        <fullName evidence="11">Mfs transporter</fullName>
    </recommendedName>
</protein>
<feature type="transmembrane region" description="Helical" evidence="8">
    <location>
        <begin position="223"/>
        <end position="245"/>
    </location>
</feature>
<dbReference type="Pfam" id="PF07690">
    <property type="entry name" value="MFS_1"/>
    <property type="match status" value="1"/>
</dbReference>
<dbReference type="GO" id="GO:0012505">
    <property type="term" value="C:endomembrane system"/>
    <property type="evidence" value="ECO:0007669"/>
    <property type="project" value="UniProtKB-SubCell"/>
</dbReference>
<evidence type="ECO:0000256" key="6">
    <source>
        <dbReference type="ARBA" id="ARBA00023136"/>
    </source>
</evidence>
<evidence type="ECO:0000256" key="2">
    <source>
        <dbReference type="ARBA" id="ARBA00008335"/>
    </source>
</evidence>
<dbReference type="OrthoDB" id="413079at2759"/>
<sequence length="411" mass="44113">MSKTAITTTETIILLPLSLPAPTASIPRRSSDPDLPAPFPERSVHDAESALPPETAFSTAQRWNDPPRNKYRMLSCFFAFLVYGLNDGAPGAMVPLFGEYYHLPHSIVSLIFLSPMVGCVLASFASNRLHAAAGRRGVAAMSTGAYILAYLGLSQHPPFGVVVCLLILTGFGSGLMNGSWNTWFGGLVQGTTLLGFLHGFWGAGATLSPILISRIATKVENWWIFYCMMTGLACLACIGVTSSFWDDVGTGFRGQTATTSPVPHRGTIKILKNQVTLTLSAFMVLYVGSEVTIGGWLLTFMMNVRNGSPTASSLATSGFWIGITVGRFALGWITGYVGEKIMVPVYLLSAIALEFGFWFGKEFVVSAVMAALVVGALAEAYGVQVLQPVALALFGSQLLLWLFISRGKLKV</sequence>
<dbReference type="PANTHER" id="PTHR23514">
    <property type="entry name" value="BYPASS OF STOP CODON PROTEIN 6"/>
    <property type="match status" value="1"/>
</dbReference>
<evidence type="ECO:0000256" key="7">
    <source>
        <dbReference type="SAM" id="MobiDB-lite"/>
    </source>
</evidence>
<evidence type="ECO:0000313" key="10">
    <source>
        <dbReference type="Proteomes" id="UP000266272"/>
    </source>
</evidence>
<evidence type="ECO:0008006" key="11">
    <source>
        <dbReference type="Google" id="ProtNLM"/>
    </source>
</evidence>
<comment type="subcellular location">
    <subcellularLocation>
        <location evidence="1">Endomembrane system</location>
        <topology evidence="1">Multi-pass membrane protein</topology>
    </subcellularLocation>
</comment>
<evidence type="ECO:0000313" key="9">
    <source>
        <dbReference type="EMBL" id="RFU74179.1"/>
    </source>
</evidence>
<feature type="transmembrane region" description="Helical" evidence="8">
    <location>
        <begin position="106"/>
        <end position="125"/>
    </location>
</feature>
<feature type="transmembrane region" description="Helical" evidence="8">
    <location>
        <begin position="275"/>
        <end position="298"/>
    </location>
</feature>
<feature type="transmembrane region" description="Helical" evidence="8">
    <location>
        <begin position="159"/>
        <end position="176"/>
    </location>
</feature>
<evidence type="ECO:0000256" key="1">
    <source>
        <dbReference type="ARBA" id="ARBA00004127"/>
    </source>
</evidence>
<dbReference type="Proteomes" id="UP000266272">
    <property type="component" value="Unassembled WGS sequence"/>
</dbReference>
<gene>
    <name evidence="9" type="ORF">TARUN_8071</name>
</gene>
<accession>A0A395NDW6</accession>
<feature type="region of interest" description="Disordered" evidence="7">
    <location>
        <begin position="26"/>
        <end position="45"/>
    </location>
</feature>
<keyword evidence="3" id="KW-0813">Transport</keyword>
<evidence type="ECO:0000256" key="8">
    <source>
        <dbReference type="SAM" id="Phobius"/>
    </source>
</evidence>
<feature type="transmembrane region" description="Helical" evidence="8">
    <location>
        <begin position="137"/>
        <end position="153"/>
    </location>
</feature>
<feature type="transmembrane region" description="Helical" evidence="8">
    <location>
        <begin position="385"/>
        <end position="404"/>
    </location>
</feature>
<dbReference type="PANTHER" id="PTHR23514:SF3">
    <property type="entry name" value="BYPASS OF STOP CODON PROTEIN 6"/>
    <property type="match status" value="1"/>
</dbReference>
<keyword evidence="4 8" id="KW-0812">Transmembrane</keyword>
<keyword evidence="10" id="KW-1185">Reference proteome</keyword>
<comment type="caution">
    <text evidence="9">The sequence shown here is derived from an EMBL/GenBank/DDBJ whole genome shotgun (WGS) entry which is preliminary data.</text>
</comment>
<feature type="transmembrane region" description="Helical" evidence="8">
    <location>
        <begin position="318"/>
        <end position="338"/>
    </location>
</feature>
<name>A0A395NDW6_TRIAR</name>
<dbReference type="Gene3D" id="1.20.1250.20">
    <property type="entry name" value="MFS general substrate transporter like domains"/>
    <property type="match status" value="2"/>
</dbReference>
<evidence type="ECO:0000256" key="5">
    <source>
        <dbReference type="ARBA" id="ARBA00022989"/>
    </source>
</evidence>
<evidence type="ECO:0000256" key="4">
    <source>
        <dbReference type="ARBA" id="ARBA00022692"/>
    </source>
</evidence>
<feature type="transmembrane region" description="Helical" evidence="8">
    <location>
        <begin position="345"/>
        <end position="373"/>
    </location>
</feature>